<dbReference type="PANTHER" id="PTHR43798">
    <property type="entry name" value="MONOACYLGLYCEROL LIPASE"/>
    <property type="match status" value="1"/>
</dbReference>
<dbReference type="InterPro" id="IPR000073">
    <property type="entry name" value="AB_hydrolase_1"/>
</dbReference>
<reference evidence="2" key="1">
    <citation type="submission" date="2021-02" db="EMBL/GenBank/DDBJ databases">
        <authorList>
            <person name="Nowell W R."/>
        </authorList>
    </citation>
    <scope>NUCLEOTIDE SEQUENCE</scope>
</reference>
<keyword evidence="4" id="KW-1185">Reference proteome</keyword>
<evidence type="ECO:0000313" key="4">
    <source>
        <dbReference type="Proteomes" id="UP000663828"/>
    </source>
</evidence>
<dbReference type="Gene3D" id="3.40.50.1820">
    <property type="entry name" value="alpha/beta hydrolase"/>
    <property type="match status" value="1"/>
</dbReference>
<dbReference type="EMBL" id="CAJNOJ010000285">
    <property type="protein sequence ID" value="CAF1369527.1"/>
    <property type="molecule type" value="Genomic_DNA"/>
</dbReference>
<evidence type="ECO:0000313" key="3">
    <source>
        <dbReference type="EMBL" id="CAF1369527.1"/>
    </source>
</evidence>
<name>A0A815BVN8_ADIRI</name>
<dbReference type="InterPro" id="IPR050266">
    <property type="entry name" value="AB_hydrolase_sf"/>
</dbReference>
<dbReference type="Proteomes" id="UP000663852">
    <property type="component" value="Unassembled WGS sequence"/>
</dbReference>
<dbReference type="EMBL" id="CAJNOR010002301">
    <property type="protein sequence ID" value="CAF1275240.1"/>
    <property type="molecule type" value="Genomic_DNA"/>
</dbReference>
<dbReference type="Proteomes" id="UP000663828">
    <property type="component" value="Unassembled WGS sequence"/>
</dbReference>
<dbReference type="Pfam" id="PF12697">
    <property type="entry name" value="Abhydrolase_6"/>
    <property type="match status" value="1"/>
</dbReference>
<organism evidence="2 4">
    <name type="scientific">Adineta ricciae</name>
    <name type="common">Rotifer</name>
    <dbReference type="NCBI Taxonomy" id="249248"/>
    <lineage>
        <taxon>Eukaryota</taxon>
        <taxon>Metazoa</taxon>
        <taxon>Spiralia</taxon>
        <taxon>Gnathifera</taxon>
        <taxon>Rotifera</taxon>
        <taxon>Eurotatoria</taxon>
        <taxon>Bdelloidea</taxon>
        <taxon>Adinetida</taxon>
        <taxon>Adinetidae</taxon>
        <taxon>Adineta</taxon>
    </lineage>
</organism>
<dbReference type="InterPro" id="IPR029058">
    <property type="entry name" value="AB_hydrolase_fold"/>
</dbReference>
<proteinExistence type="predicted"/>
<dbReference type="AlphaFoldDB" id="A0A815BVN8"/>
<protein>
    <recommendedName>
        <fullName evidence="1">AB hydrolase-1 domain-containing protein</fullName>
    </recommendedName>
</protein>
<dbReference type="SUPFAM" id="SSF53474">
    <property type="entry name" value="alpha/beta-Hydrolases"/>
    <property type="match status" value="1"/>
</dbReference>
<gene>
    <name evidence="3" type="ORF">EDS130_LOCUS34293</name>
    <name evidence="2" type="ORF">XAT740_LOCUS27518</name>
</gene>
<evidence type="ECO:0000259" key="1">
    <source>
        <dbReference type="Pfam" id="PF12697"/>
    </source>
</evidence>
<accession>A0A815BVN8</accession>
<sequence>MISSNPTSHFLTLPKRPLVKENGEVGEGPLRMHYWEWKGYGPTILMCHGGTLHSRCYDRIINEALLGYHVISIDFRGHGQSDKHRLPYRFSWFGEDLLNFIEILDLSKKNSLLGIGHSLGGHALVLAGALASKSIFHSLLLLDPGIFSSFYYEQSDQHSKSSKHLAPRRGQWSSIEEMISYMEKPSRLFSWPKDVLRDYCSYAIDENGKLHCTPERAWHLYEISVHRESDIRQIVQNSKFIHQTKVHVIRAGLSQLSGRISVPSVAPDLSQWFQYGYDTLLRDSNHSFPQEQPELLTHFVKLFIQQYQNTRSHL</sequence>
<evidence type="ECO:0000313" key="2">
    <source>
        <dbReference type="EMBL" id="CAF1275240.1"/>
    </source>
</evidence>
<feature type="domain" description="AB hydrolase-1" evidence="1">
    <location>
        <begin position="44"/>
        <end position="295"/>
    </location>
</feature>
<comment type="caution">
    <text evidence="2">The sequence shown here is derived from an EMBL/GenBank/DDBJ whole genome shotgun (WGS) entry which is preliminary data.</text>
</comment>
<dbReference type="OrthoDB" id="2498029at2759"/>